<dbReference type="PROSITE" id="PS00211">
    <property type="entry name" value="ABC_TRANSPORTER_1"/>
    <property type="match status" value="1"/>
</dbReference>
<dbReference type="InterPro" id="IPR003439">
    <property type="entry name" value="ABC_transporter-like_ATP-bd"/>
</dbReference>
<protein>
    <submittedName>
        <fullName evidence="3">ATP-binding cassette sub- A member 5</fullName>
    </submittedName>
</protein>
<evidence type="ECO:0000313" key="4">
    <source>
        <dbReference type="Proteomes" id="UP001163046"/>
    </source>
</evidence>
<dbReference type="GO" id="GO:0016887">
    <property type="term" value="F:ATP hydrolysis activity"/>
    <property type="evidence" value="ECO:0007669"/>
    <property type="project" value="InterPro"/>
</dbReference>
<dbReference type="PANTHER" id="PTHR19229">
    <property type="entry name" value="ATP-BINDING CASSETTE TRANSPORTER SUBFAMILY A ABCA"/>
    <property type="match status" value="1"/>
</dbReference>
<name>A0A9W9YZR5_9CNID</name>
<dbReference type="InterPro" id="IPR026082">
    <property type="entry name" value="ABCA"/>
</dbReference>
<comment type="caution">
    <text evidence="3">The sequence shown here is derived from an EMBL/GenBank/DDBJ whole genome shotgun (WGS) entry which is preliminary data.</text>
</comment>
<dbReference type="Proteomes" id="UP001163046">
    <property type="component" value="Unassembled WGS sequence"/>
</dbReference>
<dbReference type="GO" id="GO:0016020">
    <property type="term" value="C:membrane"/>
    <property type="evidence" value="ECO:0007669"/>
    <property type="project" value="InterPro"/>
</dbReference>
<dbReference type="OrthoDB" id="8061355at2759"/>
<dbReference type="Gene3D" id="3.40.50.300">
    <property type="entry name" value="P-loop containing nucleotide triphosphate hydrolases"/>
    <property type="match status" value="1"/>
</dbReference>
<evidence type="ECO:0000313" key="3">
    <source>
        <dbReference type="EMBL" id="KAJ7372633.1"/>
    </source>
</evidence>
<evidence type="ECO:0000256" key="1">
    <source>
        <dbReference type="SAM" id="MobiDB-lite"/>
    </source>
</evidence>
<dbReference type="PROSITE" id="PS50893">
    <property type="entry name" value="ABC_TRANSPORTER_2"/>
    <property type="match status" value="1"/>
</dbReference>
<accession>A0A9W9YZR5</accession>
<keyword evidence="3" id="KW-0067">ATP-binding</keyword>
<dbReference type="GO" id="GO:0140359">
    <property type="term" value="F:ABC-type transporter activity"/>
    <property type="evidence" value="ECO:0007669"/>
    <property type="project" value="InterPro"/>
</dbReference>
<dbReference type="GO" id="GO:0005524">
    <property type="term" value="F:ATP binding"/>
    <property type="evidence" value="ECO:0007669"/>
    <property type="project" value="UniProtKB-KW"/>
</dbReference>
<dbReference type="Pfam" id="PF00005">
    <property type="entry name" value="ABC_tran"/>
    <property type="match status" value="1"/>
</dbReference>
<dbReference type="AlphaFoldDB" id="A0A9W9YZR5"/>
<dbReference type="EMBL" id="MU826835">
    <property type="protein sequence ID" value="KAJ7372633.1"/>
    <property type="molecule type" value="Genomic_DNA"/>
</dbReference>
<evidence type="ECO:0000259" key="2">
    <source>
        <dbReference type="PROSITE" id="PS50893"/>
    </source>
</evidence>
<dbReference type="SUPFAM" id="SSF52540">
    <property type="entry name" value="P-loop containing nucleoside triphosphate hydrolases"/>
    <property type="match status" value="1"/>
</dbReference>
<feature type="domain" description="ABC transporter" evidence="2">
    <location>
        <begin position="46"/>
        <end position="286"/>
    </location>
</feature>
<keyword evidence="3" id="KW-0547">Nucleotide-binding</keyword>
<organism evidence="3 4">
    <name type="scientific">Desmophyllum pertusum</name>
    <dbReference type="NCBI Taxonomy" id="174260"/>
    <lineage>
        <taxon>Eukaryota</taxon>
        <taxon>Metazoa</taxon>
        <taxon>Cnidaria</taxon>
        <taxon>Anthozoa</taxon>
        <taxon>Hexacorallia</taxon>
        <taxon>Scleractinia</taxon>
        <taxon>Caryophylliina</taxon>
        <taxon>Caryophylliidae</taxon>
        <taxon>Desmophyllum</taxon>
    </lineage>
</organism>
<feature type="compositionally biased region" description="Acidic residues" evidence="1">
    <location>
        <begin position="349"/>
        <end position="363"/>
    </location>
</feature>
<dbReference type="GO" id="GO:0005319">
    <property type="term" value="F:lipid transporter activity"/>
    <property type="evidence" value="ECO:0007669"/>
    <property type="project" value="TreeGrafter"/>
</dbReference>
<dbReference type="InterPro" id="IPR017871">
    <property type="entry name" value="ABC_transporter-like_CS"/>
</dbReference>
<dbReference type="InterPro" id="IPR027417">
    <property type="entry name" value="P-loop_NTPase"/>
</dbReference>
<sequence length="381" mass="42060">MPSFWKSLFSAKGKNKSPTRQLSARVQEASDDIETMPADMHGNEAISIHKLRKVFHGKEEVVAVDGVSMDIYEGHVTALLGHNGAGKTTLIAMMTGMVPATEGHATVYGMDITDPSQMQEIRKVIGVCQQQNVLFDFMTVKEHLEFYAGLKEVAVEERDNVVNSLLKEIDLADQQDTLSKDLSGGQKRKLCVGMALIGDPKVVIWMNLQAAWIRILGASCGPCYKKSAKTELQGYIIQRKSALCRKFAFLKNRFGIGYHLNMALADDCDTQRLTELVQSKVQGAEAIRHHGKEMAFALPMEQVSYFPDVLKALEDNNDSSEVCAAPLLGVTSYGVSMTTLEEVFLQLEDTSEADSETSSDDLDQPQVEVSTQKLLGTYECH</sequence>
<gene>
    <name evidence="3" type="primary">ABCA5_3</name>
    <name evidence="3" type="ORF">OS493_017904</name>
</gene>
<reference evidence="3" key="1">
    <citation type="submission" date="2023-01" db="EMBL/GenBank/DDBJ databases">
        <title>Genome assembly of the deep-sea coral Lophelia pertusa.</title>
        <authorList>
            <person name="Herrera S."/>
            <person name="Cordes E."/>
        </authorList>
    </citation>
    <scope>NUCLEOTIDE SEQUENCE</scope>
    <source>
        <strain evidence="3">USNM1676648</strain>
        <tissue evidence="3">Polyp</tissue>
    </source>
</reference>
<keyword evidence="4" id="KW-1185">Reference proteome</keyword>
<feature type="region of interest" description="Disordered" evidence="1">
    <location>
        <begin position="349"/>
        <end position="368"/>
    </location>
</feature>
<dbReference type="PANTHER" id="PTHR19229:SF250">
    <property type="entry name" value="ABC TRANSPORTER DOMAIN-CONTAINING PROTEIN-RELATED"/>
    <property type="match status" value="1"/>
</dbReference>
<proteinExistence type="predicted"/>